<dbReference type="SMART" id="SM00665">
    <property type="entry name" value="B561"/>
    <property type="match status" value="1"/>
</dbReference>
<evidence type="ECO:0000256" key="8">
    <source>
        <dbReference type="ARBA" id="ARBA00023136"/>
    </source>
</evidence>
<feature type="transmembrane region" description="Helical" evidence="9">
    <location>
        <begin position="309"/>
        <end position="328"/>
    </location>
</feature>
<feature type="transmembrane region" description="Helical" evidence="9">
    <location>
        <begin position="478"/>
        <end position="500"/>
    </location>
</feature>
<keyword evidence="16" id="KW-1185">Reference proteome</keyword>
<dbReference type="Proteomes" id="UP000682733">
    <property type="component" value="Unassembled WGS sequence"/>
</dbReference>
<comment type="caution">
    <text evidence="13">The sequence shown here is derived from an EMBL/GenBank/DDBJ whole genome shotgun (WGS) entry which is preliminary data.</text>
</comment>
<dbReference type="AlphaFoldDB" id="A0A815K2T6"/>
<evidence type="ECO:0000313" key="12">
    <source>
        <dbReference type="EMBL" id="CAF1229846.1"/>
    </source>
</evidence>
<evidence type="ECO:0000256" key="1">
    <source>
        <dbReference type="ARBA" id="ARBA00004370"/>
    </source>
</evidence>
<dbReference type="OrthoDB" id="2419613at2759"/>
<evidence type="ECO:0000256" key="5">
    <source>
        <dbReference type="ARBA" id="ARBA00022729"/>
    </source>
</evidence>
<dbReference type="InterPro" id="IPR005018">
    <property type="entry name" value="DOMON_domain"/>
</dbReference>
<sequence length="504" mass="56627">MTPGHIPYTTQQCESNYVIQPEKLIFQPNETILVTVHGKTSNDLFKGVLLIAYDTNNIITGTWSTTDSNVQTACGDQNITIASIPVVTTTLLSTTDVSVNITWTYADGTTSIKMVTNNLNLQQWVALGLSVDEMMYLSDGTIGMKRMINAGGYTYPTEVTSDMNPGGTFTIIQTKLENNIVTCAFTLSAFTSTKQQRNKRQLSISPLSQTSQYHPLIAIGPLDSSNSMQKHIAKQPQSILVSLNSAEQITYNLDSSDNSTKLVKAHGCLMIFAWILLVSTGILIARYFKKTFANKKLFSEDVWFFLHRAIMTCAATLTLIGFLFILVFKKGEWVQKSTSTSKEFAHSVIGIIIVACSFIQPFIALFRCHPDNRYRFIYNYLHGFIGFLSFTLSIVAIFLAVYFSYFTFIPNTLGWGILVGWSCWIVTIFILFECSEYYLRLQNNNESRKSEMYRMDSATTDDDTSLEPINSWINKIKLLLLGLHILVALTFVLTLVIKIAQMQI</sequence>
<comment type="similarity">
    <text evidence="2">Belongs to the FRRS1 family.</text>
</comment>
<keyword evidence="7 9" id="KW-1133">Transmembrane helix</keyword>
<dbReference type="GO" id="GO:0016020">
    <property type="term" value="C:membrane"/>
    <property type="evidence" value="ECO:0007669"/>
    <property type="project" value="UniProtKB-SubCell"/>
</dbReference>
<feature type="transmembrane region" description="Helical" evidence="9">
    <location>
        <begin position="380"/>
        <end position="406"/>
    </location>
</feature>
<keyword evidence="3" id="KW-0813">Transport</keyword>
<feature type="domain" description="Cytochrome b561" evidence="11">
    <location>
        <begin position="229"/>
        <end position="441"/>
    </location>
</feature>
<evidence type="ECO:0000256" key="6">
    <source>
        <dbReference type="ARBA" id="ARBA00022982"/>
    </source>
</evidence>
<dbReference type="EMBL" id="CAJNOK010015661">
    <property type="protein sequence ID" value="CAF1229846.1"/>
    <property type="molecule type" value="Genomic_DNA"/>
</dbReference>
<dbReference type="Pfam" id="PF02014">
    <property type="entry name" value="Reeler"/>
    <property type="match status" value="1"/>
</dbReference>
<keyword evidence="6" id="KW-0249">Electron transport</keyword>
<evidence type="ECO:0000313" key="16">
    <source>
        <dbReference type="Proteomes" id="UP000663829"/>
    </source>
</evidence>
<dbReference type="EMBL" id="CAJOBA010037208">
    <property type="protein sequence ID" value="CAF4037891.1"/>
    <property type="molecule type" value="Genomic_DNA"/>
</dbReference>
<dbReference type="Proteomes" id="UP000663829">
    <property type="component" value="Unassembled WGS sequence"/>
</dbReference>
<dbReference type="CDD" id="cd08760">
    <property type="entry name" value="Cyt_b561_FRRS1_like"/>
    <property type="match status" value="1"/>
</dbReference>
<gene>
    <name evidence="13" type="ORF">GPM918_LOCUS32546</name>
    <name evidence="12" type="ORF">OVA965_LOCUS25322</name>
    <name evidence="15" type="ORF">SRO942_LOCUS33210</name>
    <name evidence="14" type="ORF">TMI583_LOCUS26051</name>
</gene>
<dbReference type="InterPro" id="IPR006593">
    <property type="entry name" value="Cyt_b561/ferric_Rdtase_TM"/>
</dbReference>
<organism evidence="13 16">
    <name type="scientific">Didymodactylos carnosus</name>
    <dbReference type="NCBI Taxonomy" id="1234261"/>
    <lineage>
        <taxon>Eukaryota</taxon>
        <taxon>Metazoa</taxon>
        <taxon>Spiralia</taxon>
        <taxon>Gnathifera</taxon>
        <taxon>Rotifera</taxon>
        <taxon>Eurotatoria</taxon>
        <taxon>Bdelloidea</taxon>
        <taxon>Philodinida</taxon>
        <taxon>Philodinidae</taxon>
        <taxon>Didymodactylos</taxon>
    </lineage>
</organism>
<proteinExistence type="inferred from homology"/>
<dbReference type="Gene3D" id="1.20.120.1770">
    <property type="match status" value="1"/>
</dbReference>
<evidence type="ECO:0000256" key="4">
    <source>
        <dbReference type="ARBA" id="ARBA00022692"/>
    </source>
</evidence>
<evidence type="ECO:0000259" key="11">
    <source>
        <dbReference type="PROSITE" id="PS50939"/>
    </source>
</evidence>
<evidence type="ECO:0000256" key="2">
    <source>
        <dbReference type="ARBA" id="ARBA00009195"/>
    </source>
</evidence>
<evidence type="ECO:0000259" key="10">
    <source>
        <dbReference type="PROSITE" id="PS50836"/>
    </source>
</evidence>
<evidence type="ECO:0008006" key="17">
    <source>
        <dbReference type="Google" id="ProtNLM"/>
    </source>
</evidence>
<feature type="transmembrane region" description="Helical" evidence="9">
    <location>
        <begin position="348"/>
        <end position="368"/>
    </location>
</feature>
<dbReference type="Proteomes" id="UP000681722">
    <property type="component" value="Unassembled WGS sequence"/>
</dbReference>
<evidence type="ECO:0000256" key="7">
    <source>
        <dbReference type="ARBA" id="ARBA00022989"/>
    </source>
</evidence>
<dbReference type="PROSITE" id="PS50939">
    <property type="entry name" value="CYTOCHROME_B561"/>
    <property type="match status" value="1"/>
</dbReference>
<keyword evidence="4 9" id="KW-0812">Transmembrane</keyword>
<evidence type="ECO:0000313" key="15">
    <source>
        <dbReference type="EMBL" id="CAF4280618.1"/>
    </source>
</evidence>
<dbReference type="InterPro" id="IPR002861">
    <property type="entry name" value="Reeler_dom"/>
</dbReference>
<keyword evidence="8 9" id="KW-0472">Membrane</keyword>
<feature type="domain" description="DOMON" evidence="10">
    <location>
        <begin position="97"/>
        <end position="220"/>
    </location>
</feature>
<comment type="subcellular location">
    <subcellularLocation>
        <location evidence="1">Membrane</location>
    </subcellularLocation>
</comment>
<feature type="transmembrane region" description="Helical" evidence="9">
    <location>
        <begin position="269"/>
        <end position="288"/>
    </location>
</feature>
<dbReference type="PANTHER" id="PTHR23130:SF171">
    <property type="entry name" value="OS01G0895300 PROTEIN"/>
    <property type="match status" value="1"/>
</dbReference>
<keyword evidence="5" id="KW-0732">Signal</keyword>
<reference evidence="13" key="1">
    <citation type="submission" date="2021-02" db="EMBL/GenBank/DDBJ databases">
        <authorList>
            <person name="Nowell W R."/>
        </authorList>
    </citation>
    <scope>NUCLEOTIDE SEQUENCE</scope>
</reference>
<feature type="transmembrane region" description="Helical" evidence="9">
    <location>
        <begin position="412"/>
        <end position="432"/>
    </location>
</feature>
<dbReference type="Pfam" id="PF03188">
    <property type="entry name" value="Cytochrom_B561"/>
    <property type="match status" value="1"/>
</dbReference>
<accession>A0A815K2T6</accession>
<dbReference type="EMBL" id="CAJNOQ010016685">
    <property type="protein sequence ID" value="CAF1385677.1"/>
    <property type="molecule type" value="Genomic_DNA"/>
</dbReference>
<dbReference type="Proteomes" id="UP000677228">
    <property type="component" value="Unassembled WGS sequence"/>
</dbReference>
<evidence type="ECO:0000256" key="3">
    <source>
        <dbReference type="ARBA" id="ARBA00022448"/>
    </source>
</evidence>
<evidence type="ECO:0000313" key="14">
    <source>
        <dbReference type="EMBL" id="CAF4037891.1"/>
    </source>
</evidence>
<evidence type="ECO:0000256" key="9">
    <source>
        <dbReference type="SAM" id="Phobius"/>
    </source>
</evidence>
<dbReference type="EMBL" id="CAJOBC010082083">
    <property type="protein sequence ID" value="CAF4280618.1"/>
    <property type="molecule type" value="Genomic_DNA"/>
</dbReference>
<name>A0A815K2T6_9BILA</name>
<dbReference type="PANTHER" id="PTHR23130">
    <property type="entry name" value="CYTOCHROME B561 AND DOMON DOMAIN-CONTAINING PROTEIN"/>
    <property type="match status" value="1"/>
</dbReference>
<dbReference type="PROSITE" id="PS50836">
    <property type="entry name" value="DOMON"/>
    <property type="match status" value="1"/>
</dbReference>
<evidence type="ECO:0000313" key="13">
    <source>
        <dbReference type="EMBL" id="CAF1385677.1"/>
    </source>
</evidence>
<protein>
    <recommendedName>
        <fullName evidence="17">Ferric-chelate reductase 1</fullName>
    </recommendedName>
</protein>